<sequence>MPGTGGVLGERTIPLSIREVPMTSENTTPATLPSVVKLGSRIGARIDGVRLGGDLGPAAVETIRKALVEHKVIFFRGQDQLTEDGQYEFAELLGSPTTPHPTVTSHGEKTLAIDSEYGSANSWHTDVTFVDRIPKASILRAVTLPPYGGTTTWASTVAAYDSLPEPLRLLAENLRAVHTNVYDYVGRHGENPDEKTREHRAEFESSLYETEHPVVRVHPESGERALLLGHFVRNFVGFSTTESQTLFRLFQDRVIRLENTVRWDWQLGDIAIWDNRATQHYAVNDYDGQPRRLTRITLAGDIPVGVDGRPSTVLTGDAEHYSVVEAPRQLAS</sequence>
<dbReference type="InterPro" id="IPR051323">
    <property type="entry name" value="AtsK-like"/>
</dbReference>
<evidence type="ECO:0000313" key="14">
    <source>
        <dbReference type="Proteomes" id="UP000638263"/>
    </source>
</evidence>
<keyword evidence="4 13" id="KW-0223">Dioxygenase</keyword>
<evidence type="ECO:0000259" key="12">
    <source>
        <dbReference type="Pfam" id="PF02668"/>
    </source>
</evidence>
<dbReference type="EC" id="1.14.11.77" evidence="9"/>
<evidence type="ECO:0000256" key="11">
    <source>
        <dbReference type="ARBA" id="ARBA00078517"/>
    </source>
</evidence>
<dbReference type="FunFam" id="3.60.130.10:FF:000002">
    <property type="entry name" value="Alpha-ketoglutarate-dependent taurine dioxygenase"/>
    <property type="match status" value="1"/>
</dbReference>
<evidence type="ECO:0000313" key="13">
    <source>
        <dbReference type="EMBL" id="GGL08359.1"/>
    </source>
</evidence>
<dbReference type="Pfam" id="PF02668">
    <property type="entry name" value="TauD"/>
    <property type="match status" value="1"/>
</dbReference>
<evidence type="ECO:0000256" key="1">
    <source>
        <dbReference type="ARBA" id="ARBA00001954"/>
    </source>
</evidence>
<evidence type="ECO:0000256" key="8">
    <source>
        <dbReference type="ARBA" id="ARBA00051250"/>
    </source>
</evidence>
<evidence type="ECO:0000256" key="9">
    <source>
        <dbReference type="ARBA" id="ARBA00066614"/>
    </source>
</evidence>
<comment type="catalytic activity">
    <reaction evidence="8">
        <text>2-ethylhexyl sulfate + 2-oxoglutarate + O2 = 2-ethylhexanal + sulfate + succinate + CO2 + H(+)</text>
        <dbReference type="Rhea" id="RHEA:47620"/>
        <dbReference type="ChEBI" id="CHEBI:15378"/>
        <dbReference type="ChEBI" id="CHEBI:15379"/>
        <dbReference type="ChEBI" id="CHEBI:16189"/>
        <dbReference type="ChEBI" id="CHEBI:16526"/>
        <dbReference type="ChEBI" id="CHEBI:16810"/>
        <dbReference type="ChEBI" id="CHEBI:30031"/>
        <dbReference type="ChEBI" id="CHEBI:87808"/>
        <dbReference type="ChEBI" id="CHEBI:87809"/>
        <dbReference type="EC" id="1.14.11.77"/>
    </reaction>
</comment>
<evidence type="ECO:0000256" key="7">
    <source>
        <dbReference type="ARBA" id="ARBA00050529"/>
    </source>
</evidence>
<accession>A0A917RHW0</accession>
<comment type="cofactor">
    <cofactor evidence="1">
        <name>Fe(2+)</name>
        <dbReference type="ChEBI" id="CHEBI:29033"/>
    </cofactor>
</comment>
<keyword evidence="14" id="KW-1185">Reference proteome</keyword>
<keyword evidence="5" id="KW-0560">Oxidoreductase</keyword>
<keyword evidence="6" id="KW-0408">Iron</keyword>
<dbReference type="GO" id="GO:0046872">
    <property type="term" value="F:metal ion binding"/>
    <property type="evidence" value="ECO:0007669"/>
    <property type="project" value="UniProtKB-KW"/>
</dbReference>
<dbReference type="Proteomes" id="UP000638263">
    <property type="component" value="Unassembled WGS sequence"/>
</dbReference>
<evidence type="ECO:0000256" key="4">
    <source>
        <dbReference type="ARBA" id="ARBA00022964"/>
    </source>
</evidence>
<protein>
    <recommendedName>
        <fullName evidence="10">Alpha-ketoglutarate-dependent sulfate ester dioxygenase</fullName>
        <ecNumber evidence="9">1.14.11.77</ecNumber>
    </recommendedName>
    <alternativeName>
        <fullName evidence="11">Type II alkyl sulfatase</fullName>
    </alternativeName>
</protein>
<comment type="similarity">
    <text evidence="2">Belongs to the TfdA dioxygenase family.</text>
</comment>
<dbReference type="PANTHER" id="PTHR30468">
    <property type="entry name" value="ALPHA-KETOGLUTARATE-DEPENDENT SULFONATE DIOXYGENASE"/>
    <property type="match status" value="1"/>
</dbReference>
<dbReference type="AlphaFoldDB" id="A0A917RHW0"/>
<reference evidence="13" key="1">
    <citation type="journal article" date="2014" name="Int. J. Syst. Evol. Microbiol.">
        <title>Complete genome sequence of Corynebacterium casei LMG S-19264T (=DSM 44701T), isolated from a smear-ripened cheese.</title>
        <authorList>
            <consortium name="US DOE Joint Genome Institute (JGI-PGF)"/>
            <person name="Walter F."/>
            <person name="Albersmeier A."/>
            <person name="Kalinowski J."/>
            <person name="Ruckert C."/>
        </authorList>
    </citation>
    <scope>NUCLEOTIDE SEQUENCE</scope>
    <source>
        <strain evidence="13">CGMCC 4.3508</strain>
    </source>
</reference>
<gene>
    <name evidence="13" type="ORF">GCM10011588_23360</name>
</gene>
<evidence type="ECO:0000256" key="10">
    <source>
        <dbReference type="ARBA" id="ARBA00067109"/>
    </source>
</evidence>
<feature type="domain" description="TauD/TfdA-like" evidence="12">
    <location>
        <begin position="37"/>
        <end position="297"/>
    </location>
</feature>
<dbReference type="InterPro" id="IPR042098">
    <property type="entry name" value="TauD-like_sf"/>
</dbReference>
<dbReference type="InterPro" id="IPR003819">
    <property type="entry name" value="TauD/TfdA-like"/>
</dbReference>
<dbReference type="GO" id="GO:0016706">
    <property type="term" value="F:2-oxoglutarate-dependent dioxygenase activity"/>
    <property type="evidence" value="ECO:0007669"/>
    <property type="project" value="TreeGrafter"/>
</dbReference>
<organism evidence="13 14">
    <name type="scientific">Nocardia jinanensis</name>
    <dbReference type="NCBI Taxonomy" id="382504"/>
    <lineage>
        <taxon>Bacteria</taxon>
        <taxon>Bacillati</taxon>
        <taxon>Actinomycetota</taxon>
        <taxon>Actinomycetes</taxon>
        <taxon>Mycobacteriales</taxon>
        <taxon>Nocardiaceae</taxon>
        <taxon>Nocardia</taxon>
    </lineage>
</organism>
<keyword evidence="3" id="KW-0479">Metal-binding</keyword>
<evidence type="ECO:0000256" key="6">
    <source>
        <dbReference type="ARBA" id="ARBA00023004"/>
    </source>
</evidence>
<name>A0A917RHW0_9NOCA</name>
<reference evidence="13" key="2">
    <citation type="submission" date="2020-09" db="EMBL/GenBank/DDBJ databases">
        <authorList>
            <person name="Sun Q."/>
            <person name="Zhou Y."/>
        </authorList>
    </citation>
    <scope>NUCLEOTIDE SEQUENCE</scope>
    <source>
        <strain evidence="13">CGMCC 4.3508</strain>
    </source>
</reference>
<dbReference type="EMBL" id="BMMH01000004">
    <property type="protein sequence ID" value="GGL08359.1"/>
    <property type="molecule type" value="Genomic_DNA"/>
</dbReference>
<dbReference type="SUPFAM" id="SSF51197">
    <property type="entry name" value="Clavaminate synthase-like"/>
    <property type="match status" value="1"/>
</dbReference>
<dbReference type="PANTHER" id="PTHR30468:SF5">
    <property type="entry name" value="ALPHA-KETOGLUTARATE-DEPENDENT SULFATE ESTER DIOXYGENASE"/>
    <property type="match status" value="1"/>
</dbReference>
<comment type="catalytic activity">
    <reaction evidence="7">
        <text>a primary linear alkyl sulfate ester + 2-oxoglutarate + O2 = an aldehyde + sulfate + succinate + CO2 + H(+)</text>
        <dbReference type="Rhea" id="RHEA:65716"/>
        <dbReference type="ChEBI" id="CHEBI:15378"/>
        <dbReference type="ChEBI" id="CHEBI:15379"/>
        <dbReference type="ChEBI" id="CHEBI:16189"/>
        <dbReference type="ChEBI" id="CHEBI:16526"/>
        <dbReference type="ChEBI" id="CHEBI:16810"/>
        <dbReference type="ChEBI" id="CHEBI:17478"/>
        <dbReference type="ChEBI" id="CHEBI:30031"/>
        <dbReference type="ChEBI" id="CHEBI:157685"/>
        <dbReference type="EC" id="1.14.11.77"/>
    </reaction>
</comment>
<evidence type="ECO:0000256" key="2">
    <source>
        <dbReference type="ARBA" id="ARBA00005896"/>
    </source>
</evidence>
<evidence type="ECO:0000256" key="3">
    <source>
        <dbReference type="ARBA" id="ARBA00022723"/>
    </source>
</evidence>
<comment type="caution">
    <text evidence="13">The sequence shown here is derived from an EMBL/GenBank/DDBJ whole genome shotgun (WGS) entry which is preliminary data.</text>
</comment>
<dbReference type="GO" id="GO:0005737">
    <property type="term" value="C:cytoplasm"/>
    <property type="evidence" value="ECO:0007669"/>
    <property type="project" value="TreeGrafter"/>
</dbReference>
<dbReference type="Gene3D" id="3.60.130.10">
    <property type="entry name" value="Clavaminate synthase-like"/>
    <property type="match status" value="1"/>
</dbReference>
<proteinExistence type="inferred from homology"/>
<evidence type="ECO:0000256" key="5">
    <source>
        <dbReference type="ARBA" id="ARBA00023002"/>
    </source>
</evidence>